<feature type="compositionally biased region" description="Basic residues" evidence="1">
    <location>
        <begin position="79"/>
        <end position="91"/>
    </location>
</feature>
<evidence type="ECO:0000256" key="1">
    <source>
        <dbReference type="SAM" id="MobiDB-lite"/>
    </source>
</evidence>
<gene>
    <name evidence="2" type="ORF">SAMN05421795_10512</name>
</gene>
<name>A0A1N7M0E0_9RHOB</name>
<protein>
    <submittedName>
        <fullName evidence="2">Uncharacterized protein</fullName>
    </submittedName>
</protein>
<organism evidence="2 3">
    <name type="scientific">Phaeovulum vinaykumarii</name>
    <dbReference type="NCBI Taxonomy" id="407234"/>
    <lineage>
        <taxon>Bacteria</taxon>
        <taxon>Pseudomonadati</taxon>
        <taxon>Pseudomonadota</taxon>
        <taxon>Alphaproteobacteria</taxon>
        <taxon>Rhodobacterales</taxon>
        <taxon>Paracoccaceae</taxon>
        <taxon>Phaeovulum</taxon>
    </lineage>
</organism>
<dbReference type="AlphaFoldDB" id="A0A1N7M0E0"/>
<reference evidence="3" key="1">
    <citation type="submission" date="2017-01" db="EMBL/GenBank/DDBJ databases">
        <authorList>
            <person name="Varghese N."/>
            <person name="Submissions S."/>
        </authorList>
    </citation>
    <scope>NUCLEOTIDE SEQUENCE [LARGE SCALE GENOMIC DNA]</scope>
    <source>
        <strain evidence="3">DSM 18714</strain>
    </source>
</reference>
<feature type="compositionally biased region" description="Basic and acidic residues" evidence="1">
    <location>
        <begin position="179"/>
        <end position="195"/>
    </location>
</feature>
<keyword evidence="3" id="KW-1185">Reference proteome</keyword>
<feature type="region of interest" description="Disordered" evidence="1">
    <location>
        <begin position="56"/>
        <end position="106"/>
    </location>
</feature>
<evidence type="ECO:0000313" key="3">
    <source>
        <dbReference type="Proteomes" id="UP000186098"/>
    </source>
</evidence>
<dbReference type="Proteomes" id="UP000186098">
    <property type="component" value="Unassembled WGS sequence"/>
</dbReference>
<dbReference type="EMBL" id="FTOM01000005">
    <property type="protein sequence ID" value="SIS79570.1"/>
    <property type="molecule type" value="Genomic_DNA"/>
</dbReference>
<accession>A0A1N7M0E0</accession>
<feature type="region of interest" description="Disordered" evidence="1">
    <location>
        <begin position="179"/>
        <end position="279"/>
    </location>
</feature>
<proteinExistence type="predicted"/>
<dbReference type="STRING" id="407234.SAMN05421795_10512"/>
<evidence type="ECO:0000313" key="2">
    <source>
        <dbReference type="EMBL" id="SIS79570.1"/>
    </source>
</evidence>
<sequence length="279" mass="30062">MMAGLLTCGSWLARSFPTRSGSVEPFARAIRLQLRGQSRIWRLSGTAPRSLFIPGGASPFGNHPEIGSKCRGASTSGKTRSRYPPRPRRASAGRDARRALQTTGKTDRADCAAVQLRKAGRPLLCAGRANRGRAGRQRLDPAGTEGLHNESDRATGIRHSLGHHRRPCADGAFAAATPTHERIFSLSPERRKATDKAGIMRSPTTDAPSLEDASRPCRAPRAGVRTNQRATRLAGATSGPSRCGGRLARPRPLRPERTDGRSAAVNVPRQQEEYGSVPR</sequence>